<sequence>MCNSNALQRRGLAIGCGGTVGAAWIVAALAAVRDVLQWDPREADALIGTSAGAEMVTMLASGVSVDDLVAMQRGTVADPVLARHMADAPGRFPPLPRPRLGAPRMALHGNRSRQALLTAGSRLLPVGGGDASWLQRLATDLNGDRDWFAHPAAWLVAMDYDSGERVAFGAPEAPAATVGQALRASWAVPGWFPPVPIAGRRFVDGGAASTASVDLLLPLRLDELVVLTPMASTRSVPAGGPGHWLERRLRGPMSAQLDSEIAAVRAAGTRVLRLAVTAADLAVMARISWTAAAAARPSNTVCAAPAALWNGVNSHEPVR</sequence>
<dbReference type="GO" id="GO:0016042">
    <property type="term" value="P:lipid catabolic process"/>
    <property type="evidence" value="ECO:0007669"/>
    <property type="project" value="UniProtKB-UniRule"/>
</dbReference>
<keyword evidence="3" id="KW-0812">Transmembrane</keyword>
<keyword evidence="1 2" id="KW-0443">Lipid metabolism</keyword>
<gene>
    <name evidence="5" type="ORF">NCTC13184_01368</name>
</gene>
<dbReference type="Proteomes" id="UP000255082">
    <property type="component" value="Unassembled WGS sequence"/>
</dbReference>
<dbReference type="Pfam" id="PF01734">
    <property type="entry name" value="Patatin"/>
    <property type="match status" value="1"/>
</dbReference>
<organism evidence="5 6">
    <name type="scientific">Nocardia africana</name>
    <dbReference type="NCBI Taxonomy" id="134964"/>
    <lineage>
        <taxon>Bacteria</taxon>
        <taxon>Bacillati</taxon>
        <taxon>Actinomycetota</taxon>
        <taxon>Actinomycetes</taxon>
        <taxon>Mycobacteriales</taxon>
        <taxon>Nocardiaceae</taxon>
        <taxon>Nocardia</taxon>
    </lineage>
</organism>
<evidence type="ECO:0000313" key="6">
    <source>
        <dbReference type="Proteomes" id="UP000255082"/>
    </source>
</evidence>
<evidence type="ECO:0000256" key="1">
    <source>
        <dbReference type="ARBA" id="ARBA00023098"/>
    </source>
</evidence>
<feature type="domain" description="PNPLA" evidence="4">
    <location>
        <begin position="12"/>
        <end position="217"/>
    </location>
</feature>
<feature type="short sequence motif" description="GXSXG" evidence="2">
    <location>
        <begin position="48"/>
        <end position="52"/>
    </location>
</feature>
<feature type="short sequence motif" description="DGA/G" evidence="2">
    <location>
        <begin position="204"/>
        <end position="206"/>
    </location>
</feature>
<feature type="active site" description="Nucleophile" evidence="2">
    <location>
        <position position="50"/>
    </location>
</feature>
<evidence type="ECO:0000313" key="5">
    <source>
        <dbReference type="EMBL" id="SUA42021.1"/>
    </source>
</evidence>
<evidence type="ECO:0000256" key="2">
    <source>
        <dbReference type="PROSITE-ProRule" id="PRU01161"/>
    </source>
</evidence>
<dbReference type="EMBL" id="UGRU01000001">
    <property type="protein sequence ID" value="SUA42021.1"/>
    <property type="molecule type" value="Genomic_DNA"/>
</dbReference>
<evidence type="ECO:0000256" key="3">
    <source>
        <dbReference type="SAM" id="Phobius"/>
    </source>
</evidence>
<evidence type="ECO:0000259" key="4">
    <source>
        <dbReference type="PROSITE" id="PS51635"/>
    </source>
</evidence>
<dbReference type="InterPro" id="IPR016035">
    <property type="entry name" value="Acyl_Trfase/lysoPLipase"/>
</dbReference>
<dbReference type="Gene3D" id="3.40.1090.10">
    <property type="entry name" value="Cytosolic phospholipase A2 catalytic domain"/>
    <property type="match status" value="2"/>
</dbReference>
<proteinExistence type="predicted"/>
<comment type="caution">
    <text evidence="2">Lacks conserved residue(s) required for the propagation of feature annotation.</text>
</comment>
<dbReference type="SUPFAM" id="SSF52151">
    <property type="entry name" value="FabD/lysophospholipase-like"/>
    <property type="match status" value="1"/>
</dbReference>
<accession>A0A378WNL3</accession>
<dbReference type="PROSITE" id="PS51635">
    <property type="entry name" value="PNPLA"/>
    <property type="match status" value="1"/>
</dbReference>
<dbReference type="AlphaFoldDB" id="A0A378WNL3"/>
<keyword evidence="2" id="KW-0378">Hydrolase</keyword>
<keyword evidence="3" id="KW-0472">Membrane</keyword>
<keyword evidence="2" id="KW-0442">Lipid degradation</keyword>
<protein>
    <submittedName>
        <fullName evidence="5">Patatin-like phospholipase</fullName>
    </submittedName>
</protein>
<name>A0A378WNL3_9NOCA</name>
<reference evidence="5 6" key="1">
    <citation type="submission" date="2018-06" db="EMBL/GenBank/DDBJ databases">
        <authorList>
            <consortium name="Pathogen Informatics"/>
            <person name="Doyle S."/>
        </authorList>
    </citation>
    <scope>NUCLEOTIDE SEQUENCE [LARGE SCALE GENOMIC DNA]</scope>
    <source>
        <strain evidence="5 6">NCTC13184</strain>
    </source>
</reference>
<feature type="active site" description="Proton acceptor" evidence="2">
    <location>
        <position position="204"/>
    </location>
</feature>
<dbReference type="GO" id="GO:0016787">
    <property type="term" value="F:hydrolase activity"/>
    <property type="evidence" value="ECO:0007669"/>
    <property type="project" value="UniProtKB-UniRule"/>
</dbReference>
<dbReference type="InterPro" id="IPR002641">
    <property type="entry name" value="PNPLA_dom"/>
</dbReference>
<keyword evidence="3" id="KW-1133">Transmembrane helix</keyword>
<feature type="transmembrane region" description="Helical" evidence="3">
    <location>
        <begin position="12"/>
        <end position="32"/>
    </location>
</feature>